<feature type="region of interest" description="Disordered" evidence="1">
    <location>
        <begin position="1195"/>
        <end position="1271"/>
    </location>
</feature>
<organism evidence="2 3">
    <name type="scientific">Patella caerulea</name>
    <name type="common">Rayed Mediterranean limpet</name>
    <dbReference type="NCBI Taxonomy" id="87958"/>
    <lineage>
        <taxon>Eukaryota</taxon>
        <taxon>Metazoa</taxon>
        <taxon>Spiralia</taxon>
        <taxon>Lophotrochozoa</taxon>
        <taxon>Mollusca</taxon>
        <taxon>Gastropoda</taxon>
        <taxon>Patellogastropoda</taxon>
        <taxon>Patelloidea</taxon>
        <taxon>Patellidae</taxon>
        <taxon>Patella</taxon>
    </lineage>
</organism>
<feature type="compositionally biased region" description="Polar residues" evidence="1">
    <location>
        <begin position="462"/>
        <end position="477"/>
    </location>
</feature>
<feature type="compositionally biased region" description="Polar residues" evidence="1">
    <location>
        <begin position="677"/>
        <end position="688"/>
    </location>
</feature>
<feature type="compositionally biased region" description="Polar residues" evidence="1">
    <location>
        <begin position="1146"/>
        <end position="1161"/>
    </location>
</feature>
<feature type="region of interest" description="Disordered" evidence="1">
    <location>
        <begin position="1333"/>
        <end position="1357"/>
    </location>
</feature>
<feature type="compositionally biased region" description="Polar residues" evidence="1">
    <location>
        <begin position="773"/>
        <end position="788"/>
    </location>
</feature>
<sequence length="2068" mass="230607">MSSDKTRWRSHVGLPPNVINDVARKAKEKKFEKIPRANDSNVRPKVIYVSRNASVRDDSYRSELFIPKRTYSHESIIPSGRIEVPFKEKISLVNGGLKLNEKNGFSPISSVNAINEVSPPTSPPPPPPPETPPPPLVKVPTPCTFLDEQPLSTTPPPPPLPTSSPPPLDDDDLPPPPSPITNSLPTLPPSQSPSFHGYHINLAMPNKSGPEDEIMRYLDHSIAQENIIISETTQAVDEKRKIKGDNSSMHFDGEPYLISKWDGQKVKTVRAFIKPGTVDELRELFVQLGLKYSKGSKIEKKKARSMLRKKREALIESGGDSQKVDIIFHTGIKKSESSLSDISTITNSSMESDTSAISQVEVSKKDTHNSLENGIDTRKIVTPPPQAEESKKETHNPRENGTDSRENVTTIPNVNAPEQDVMQLESNSNDMTTKDSYNFPAYESSTVYTTQSMDNDKPYDLSQVNDGDINTPNTENNEGLKESGLSPAENTYLGQRLLGGGVINGNTNKEDIIGGGSYSSVWASNFDINTSEKSSTDTNGWFNEDDKPVLPISKTNVNDNQRHSLKSVSVKEDLIDANMDLGNDEPDEQDKKTRKASFDLTHVTVANITLASSASTGVESTTQGEDHDSVDGTGVTQTVELGEDRPTSPKEQYDNLISELKNKASLRNNHVTDTNISEISSDTSSAKFSFNEDKRGDNISVTTNNNNVDESDPSSVPKQNYGNLLNEFKSVFMKKNFTESKESVEPKKSDEMPVLSGSDDLITQFNVNSLDLSSDFGSSPQPISSNLSDIMAASTGSRRSSSRSMRSSSSSASGSGIGGKSSGDIIMVEGSNGSVYMVEDISGTKEQETQSTRSSRSSSRMSQSGSYQIGSSGNVRIDSNVDNDTANEVISALYGLSEGNSPPIVMASNNNQKALSLRSSHSSSGSGVISLPGTVSRQESEDNNVTQDVKEHETVTIHGVTSDNVALIEHRVQKTVTRRKDVEESIQSTESSVDNELTIDTGASDYSVSGFSQRSSGSYNQPVLVTTQEYPAVNLGNSTMKTYTTAVLVPNNDTAVSTYNAGNLVAPATSTLNFSNTAFQPYQPVPLVPEVTSNANMTTITNNYVGTTTEYTLGERRALQTTNYVQAVEPTETSYKDVQAVLNNVDQNAGQHVTRIENTSDSTKKHSEDKDNETNYYSKKTITTTILPSVDVDSVYGSKSSRTTSEESPRDDDGPLYRVVRASMSPRRSQSPKRRTIYHEVDRRPRSPSPRRQLIYGDGGERRSRAKDKYRSDVYRSDRYVDTAGDELWRVRDFSTSEPRLVRSSYKDVHLNNSLDYDELDSGRKIKVMKTYASSDRDDLRRRKSSGYPSSDSDISDRNVTRVEINNQYLPRHRFTENRYIHGYESDDEVRRLYRISGHGKNGQYSRSRPESVMSDDQIYRVNRTSASPRRHRQNVLTSDGIYSRSRSTSPENRNRYKVVYTKPSGRLGTYKDEEESHLQTSRLDSGYFEPEYTTRRTRVIPSVRSTTLSPTRNSTVINLHSNTNSNTTSRVTSPTRGESLYRVVNVQSATDDKMSKSRRRRSRSSSESSSDGETRKYKISSTKHGLTTSSPSSQVLKENGYDNHASKLYIQRSFSPTPNVDDTSFRTTKFKSRSQDPIYRTRSPSPQSRHKTIVDVRRDYSDNLSKSISDLSQGGRNYIVHNTRSSDQPRSSKSERFTTTERHYRMRSPSPSKDHLSYRSFSDNLPTPMRSSSEYLTSNGGRSDFLETNNYESSQKVYKVSTQPQIVEAGEQSDLKVVRGQILIKNKIDTSKDEDDFDDNVNIFDNYFHLQKDNPLYQSDPDIYKSFEEETLTRSKNIGDAVNQDITFETVENIAKTHQRQSHVSTIPQKKQNLSQLLLSKLEKIDSKDIRQNIDVKHTNEEIFGDIEFINADGTPSSSNDTKNFDSVSENVDLTLRDGKAIVIITVNAERIVPIDYEFNVWRKSAAIVTRQIEIDLFANDQRRRLYQHVMETSGPVGAIEDGFSYRRNSRTGENEKVLNSMQTLKLFTEILDVAEGEGEYDEMSVETKQLQGQGQLPASEEIDFMY</sequence>
<protein>
    <submittedName>
        <fullName evidence="2">Uncharacterized protein</fullName>
    </submittedName>
</protein>
<feature type="region of interest" description="Disordered" evidence="1">
    <location>
        <begin position="915"/>
        <end position="950"/>
    </location>
</feature>
<name>A0AAN8PJ65_PATCE</name>
<feature type="region of interest" description="Disordered" evidence="1">
    <location>
        <begin position="677"/>
        <end position="720"/>
    </location>
</feature>
<feature type="compositionally biased region" description="Basic and acidic residues" evidence="1">
    <location>
        <begin position="1204"/>
        <end position="1215"/>
    </location>
</feature>
<feature type="compositionally biased region" description="Pro residues" evidence="1">
    <location>
        <begin position="153"/>
        <end position="167"/>
    </location>
</feature>
<feature type="region of interest" description="Disordered" evidence="1">
    <location>
        <begin position="1507"/>
        <end position="1745"/>
    </location>
</feature>
<evidence type="ECO:0000256" key="1">
    <source>
        <dbReference type="SAM" id="MobiDB-lite"/>
    </source>
</evidence>
<feature type="compositionally biased region" description="Pro residues" evidence="1">
    <location>
        <begin position="120"/>
        <end position="137"/>
    </location>
</feature>
<feature type="region of interest" description="Disordered" evidence="1">
    <location>
        <begin position="346"/>
        <end position="414"/>
    </location>
</feature>
<evidence type="ECO:0000313" key="2">
    <source>
        <dbReference type="EMBL" id="KAK6172901.1"/>
    </source>
</evidence>
<feature type="compositionally biased region" description="Basic and acidic residues" evidence="1">
    <location>
        <begin position="1691"/>
        <end position="1704"/>
    </location>
</feature>
<keyword evidence="3" id="KW-1185">Reference proteome</keyword>
<feature type="region of interest" description="Disordered" evidence="1">
    <location>
        <begin position="451"/>
        <end position="487"/>
    </location>
</feature>
<gene>
    <name evidence="2" type="ORF">SNE40_016470</name>
</gene>
<feature type="compositionally biased region" description="Polar residues" evidence="1">
    <location>
        <begin position="1663"/>
        <end position="1690"/>
    </location>
</feature>
<feature type="compositionally biased region" description="Basic and acidic residues" evidence="1">
    <location>
        <begin position="388"/>
        <end position="406"/>
    </location>
</feature>
<feature type="compositionally biased region" description="Polar residues" evidence="1">
    <location>
        <begin position="1613"/>
        <end position="1628"/>
    </location>
</feature>
<feature type="compositionally biased region" description="Basic and acidic residues" evidence="1">
    <location>
        <begin position="1162"/>
        <end position="1173"/>
    </location>
</feature>
<accession>A0AAN8PJ65</accession>
<feature type="compositionally biased region" description="Low complexity" evidence="1">
    <location>
        <begin position="794"/>
        <end position="814"/>
    </location>
</feature>
<feature type="compositionally biased region" description="Low complexity" evidence="1">
    <location>
        <begin position="915"/>
        <end position="933"/>
    </location>
</feature>
<feature type="region of interest" description="Disordered" evidence="1">
    <location>
        <begin position="110"/>
        <end position="207"/>
    </location>
</feature>
<feature type="region of interest" description="Disordered" evidence="1">
    <location>
        <begin position="773"/>
        <end position="824"/>
    </location>
</feature>
<feature type="compositionally biased region" description="Polar residues" evidence="1">
    <location>
        <begin position="699"/>
        <end position="720"/>
    </location>
</feature>
<feature type="compositionally biased region" description="Basic and acidic residues" evidence="1">
    <location>
        <begin position="1653"/>
        <end position="1662"/>
    </location>
</feature>
<feature type="compositionally biased region" description="Polar residues" evidence="1">
    <location>
        <begin position="1507"/>
        <end position="1521"/>
    </location>
</feature>
<feature type="compositionally biased region" description="Basic and acidic residues" evidence="1">
    <location>
        <begin position="362"/>
        <end position="379"/>
    </location>
</feature>
<feature type="compositionally biased region" description="Polar residues" evidence="1">
    <location>
        <begin position="1580"/>
        <end position="1597"/>
    </location>
</feature>
<dbReference type="Proteomes" id="UP001347796">
    <property type="component" value="Unassembled WGS sequence"/>
</dbReference>
<feature type="compositionally biased region" description="Polar residues" evidence="1">
    <location>
        <begin position="346"/>
        <end position="361"/>
    </location>
</feature>
<reference evidence="2 3" key="1">
    <citation type="submission" date="2024-01" db="EMBL/GenBank/DDBJ databases">
        <title>The genome of the rayed Mediterranean limpet Patella caerulea (Linnaeus, 1758).</title>
        <authorList>
            <person name="Anh-Thu Weber A."/>
            <person name="Halstead-Nussloch G."/>
        </authorList>
    </citation>
    <scope>NUCLEOTIDE SEQUENCE [LARGE SCALE GENOMIC DNA]</scope>
    <source>
        <strain evidence="2">AATW-2023a</strain>
        <tissue evidence="2">Whole specimen</tissue>
    </source>
</reference>
<feature type="compositionally biased region" description="Low complexity" evidence="1">
    <location>
        <begin position="850"/>
        <end position="873"/>
    </location>
</feature>
<proteinExistence type="predicted"/>
<evidence type="ECO:0000313" key="3">
    <source>
        <dbReference type="Proteomes" id="UP001347796"/>
    </source>
</evidence>
<comment type="caution">
    <text evidence="2">The sequence shown here is derived from an EMBL/GenBank/DDBJ whole genome shotgun (WGS) entry which is preliminary data.</text>
</comment>
<feature type="region of interest" description="Disordered" evidence="1">
    <location>
        <begin position="615"/>
        <end position="651"/>
    </location>
</feature>
<feature type="region of interest" description="Disordered" evidence="1">
    <location>
        <begin position="843"/>
        <end position="880"/>
    </location>
</feature>
<feature type="region of interest" description="Disordered" evidence="1">
    <location>
        <begin position="1146"/>
        <end position="1176"/>
    </location>
</feature>
<feature type="compositionally biased region" description="Polar residues" evidence="1">
    <location>
        <begin position="1720"/>
        <end position="1745"/>
    </location>
</feature>
<feature type="compositionally biased region" description="Basic and acidic residues" evidence="1">
    <location>
        <begin position="642"/>
        <end position="651"/>
    </location>
</feature>
<dbReference type="EMBL" id="JAZGQO010000011">
    <property type="protein sequence ID" value="KAK6172901.1"/>
    <property type="molecule type" value="Genomic_DNA"/>
</dbReference>
<feature type="compositionally biased region" description="Basic and acidic residues" evidence="1">
    <location>
        <begin position="1259"/>
        <end position="1271"/>
    </location>
</feature>